<dbReference type="Proteomes" id="UP000656274">
    <property type="component" value="Unassembled WGS sequence"/>
</dbReference>
<evidence type="ECO:0000256" key="3">
    <source>
        <dbReference type="ARBA" id="ARBA00022729"/>
    </source>
</evidence>
<dbReference type="SUPFAM" id="SSF49842">
    <property type="entry name" value="TNF-like"/>
    <property type="match status" value="1"/>
</dbReference>
<name>A0ABR9WQ26_9FLAO</name>
<dbReference type="PANTHER" id="PTHR24023">
    <property type="entry name" value="COLLAGEN ALPHA"/>
    <property type="match status" value="1"/>
</dbReference>
<evidence type="ECO:0000313" key="8">
    <source>
        <dbReference type="Proteomes" id="UP000656274"/>
    </source>
</evidence>
<keyword evidence="8" id="KW-1185">Reference proteome</keyword>
<feature type="chain" id="PRO_5045597731" description="C1q domain-containing protein" evidence="5">
    <location>
        <begin position="22"/>
        <end position="680"/>
    </location>
</feature>
<evidence type="ECO:0000256" key="5">
    <source>
        <dbReference type="SAM" id="SignalP"/>
    </source>
</evidence>
<feature type="domain" description="C1q" evidence="6">
    <location>
        <begin position="549"/>
        <end position="595"/>
    </location>
</feature>
<keyword evidence="3 5" id="KW-0732">Signal</keyword>
<evidence type="ECO:0000256" key="1">
    <source>
        <dbReference type="ARBA" id="ARBA00004613"/>
    </source>
</evidence>
<dbReference type="InterPro" id="IPR008983">
    <property type="entry name" value="Tumour_necrosis_fac-like_dom"/>
</dbReference>
<reference evidence="7 8" key="1">
    <citation type="submission" date="2020-10" db="EMBL/GenBank/DDBJ databases">
        <title>The genome sequence of Flavobacterium aquaticum 1Y8A.</title>
        <authorList>
            <person name="Liu Y."/>
        </authorList>
    </citation>
    <scope>NUCLEOTIDE SEQUENCE [LARGE SCALE GENOMIC DNA]</scope>
    <source>
        <strain evidence="7 8">1Y8A</strain>
    </source>
</reference>
<gene>
    <name evidence="7" type="ORF">IM755_01370</name>
</gene>
<keyword evidence="2" id="KW-0964">Secreted</keyword>
<comment type="caution">
    <text evidence="7">The sequence shown here is derived from an EMBL/GenBank/DDBJ whole genome shotgun (WGS) entry which is preliminary data.</text>
</comment>
<evidence type="ECO:0000259" key="6">
    <source>
        <dbReference type="Pfam" id="PF00386"/>
    </source>
</evidence>
<feature type="compositionally biased region" description="Low complexity" evidence="4">
    <location>
        <begin position="223"/>
        <end position="239"/>
    </location>
</feature>
<dbReference type="EMBL" id="JADFTZ010000001">
    <property type="protein sequence ID" value="MBE9575346.1"/>
    <property type="molecule type" value="Genomic_DNA"/>
</dbReference>
<protein>
    <recommendedName>
        <fullName evidence="6">C1q domain-containing protein</fullName>
    </recommendedName>
</protein>
<proteinExistence type="predicted"/>
<feature type="compositionally biased region" description="Gly residues" evidence="4">
    <location>
        <begin position="276"/>
        <end position="288"/>
    </location>
</feature>
<dbReference type="PANTHER" id="PTHR24023:SF1095">
    <property type="entry name" value="EGF-LIKE DOMAIN-CONTAINING PROTEIN"/>
    <property type="match status" value="1"/>
</dbReference>
<dbReference type="RefSeq" id="WP_194093276.1">
    <property type="nucleotide sequence ID" value="NZ_JADFTZ010000001.1"/>
</dbReference>
<dbReference type="Pfam" id="PF01391">
    <property type="entry name" value="Collagen"/>
    <property type="match status" value="2"/>
</dbReference>
<organism evidence="7 8">
    <name type="scientific">Flavobacterium proteolyticum</name>
    <dbReference type="NCBI Taxonomy" id="2911683"/>
    <lineage>
        <taxon>Bacteria</taxon>
        <taxon>Pseudomonadati</taxon>
        <taxon>Bacteroidota</taxon>
        <taxon>Flavobacteriia</taxon>
        <taxon>Flavobacteriales</taxon>
        <taxon>Flavobacteriaceae</taxon>
        <taxon>Flavobacterium</taxon>
    </lineage>
</organism>
<dbReference type="Gene3D" id="2.150.10.10">
    <property type="entry name" value="Serralysin-like metalloprotease, C-terminal"/>
    <property type="match status" value="1"/>
</dbReference>
<dbReference type="Gene3D" id="2.60.120.40">
    <property type="match status" value="1"/>
</dbReference>
<feature type="signal peptide" evidence="5">
    <location>
        <begin position="1"/>
        <end position="21"/>
    </location>
</feature>
<accession>A0ABR9WQ26</accession>
<dbReference type="InterPro" id="IPR001073">
    <property type="entry name" value="C1q_dom"/>
</dbReference>
<comment type="subcellular location">
    <subcellularLocation>
        <location evidence="1">Secreted</location>
    </subcellularLocation>
</comment>
<evidence type="ECO:0000256" key="2">
    <source>
        <dbReference type="ARBA" id="ARBA00022525"/>
    </source>
</evidence>
<feature type="compositionally biased region" description="Low complexity" evidence="4">
    <location>
        <begin position="256"/>
        <end position="275"/>
    </location>
</feature>
<dbReference type="InterPro" id="IPR008160">
    <property type="entry name" value="Collagen"/>
</dbReference>
<evidence type="ECO:0000313" key="7">
    <source>
        <dbReference type="EMBL" id="MBE9575346.1"/>
    </source>
</evidence>
<dbReference type="Pfam" id="PF00386">
    <property type="entry name" value="C1q"/>
    <property type="match status" value="1"/>
</dbReference>
<feature type="compositionally biased region" description="Low complexity" evidence="4">
    <location>
        <begin position="149"/>
        <end position="181"/>
    </location>
</feature>
<dbReference type="InterPro" id="IPR050149">
    <property type="entry name" value="Collagen_superfamily"/>
</dbReference>
<feature type="region of interest" description="Disordered" evidence="4">
    <location>
        <begin position="134"/>
        <end position="288"/>
    </location>
</feature>
<dbReference type="SUPFAM" id="SSF101967">
    <property type="entry name" value="Adhesin YadA, collagen-binding domain"/>
    <property type="match status" value="1"/>
</dbReference>
<sequence>MKNIKKLIVATSLFIGSLAFAQAPEKMSYQAVVRNTTNNLVFNQPVGMQISILQGSATGTAVYVETQTPISNANGLVTLEIGGGTIVSGNMATINWANGPYFIKTETDPTGGSSYTITGTSQLLSAPYALYAKTSGSSTPGPQGPAGPAGPIGLTGATGPQGIQGETGQQGPAGPQGIQGETGPQGPIGLTGATGPQGPIGLTGATGPQGIQGETGPQGPIGLTGATGPQGPAGPQGIQGETGPQGPIGLTGAMGPQGPTGLTGATGPQGPAGTNGTNGQGVPTGGTAGQVLAKVNGTDYNTQWVTPSGSSGWGLTGNAGTNPTTNFIGTTDNQPIVFRTNNLERWRITPNGRITVTTGLGSESMFIGGGNETTFGSQNTVFGVSAFNVNSSGAENTAVGVQALLNNTTGGGNTAVGRSALSVTSSGNFNTAIGHNANVTSGTLSNATAIGAGAQVNASNKIRLGDNNVTSTEIAGQVRVNGQAIGTNDFTLPATRGTAGQVLQTNGAGATQWVTPSAGGSGPVMLVRASANTAQSIPFGSNTAAPTLATCFGSVTTNIGGAYNATTGIFTAPSDGLYLVTIQVIASVNGTAILPYIDVNNDYTDNTQNTNAVIGPDFLGVQSVNTASIQAAINNRGQLTAQVYLTAGQVFSIRFNNTNTAANSTPRTDGSTNFTVVKLL</sequence>
<dbReference type="InterPro" id="IPR011049">
    <property type="entry name" value="Serralysin-like_metalloprot_C"/>
</dbReference>
<evidence type="ECO:0000256" key="4">
    <source>
        <dbReference type="SAM" id="MobiDB-lite"/>
    </source>
</evidence>